<feature type="region of interest" description="Disordered" evidence="2">
    <location>
        <begin position="489"/>
        <end position="764"/>
    </location>
</feature>
<feature type="region of interest" description="Disordered" evidence="2">
    <location>
        <begin position="1"/>
        <end position="20"/>
    </location>
</feature>
<keyword evidence="4" id="KW-1185">Reference proteome</keyword>
<dbReference type="Pfam" id="PF12757">
    <property type="entry name" value="Eisosome1"/>
    <property type="match status" value="1"/>
</dbReference>
<name>A0A2J5I3A2_9EURO</name>
<dbReference type="AlphaFoldDB" id="A0A2J5I3A2"/>
<feature type="compositionally biased region" description="Low complexity" evidence="2">
    <location>
        <begin position="657"/>
        <end position="668"/>
    </location>
</feature>
<feature type="compositionally biased region" description="Basic and acidic residues" evidence="2">
    <location>
        <begin position="698"/>
        <end position="709"/>
    </location>
</feature>
<dbReference type="PANTHER" id="PTHR28298:SF1">
    <property type="entry name" value="EISOSOME PROTEIN 1"/>
    <property type="match status" value="1"/>
</dbReference>
<evidence type="ECO:0000256" key="2">
    <source>
        <dbReference type="SAM" id="MobiDB-lite"/>
    </source>
</evidence>
<gene>
    <name evidence="3" type="ORF">BDW42DRAFT_163254</name>
</gene>
<feature type="coiled-coil region" evidence="1">
    <location>
        <begin position="454"/>
        <end position="489"/>
    </location>
</feature>
<dbReference type="OrthoDB" id="4070583at2759"/>
<evidence type="ECO:0000313" key="4">
    <source>
        <dbReference type="Proteomes" id="UP000235023"/>
    </source>
</evidence>
<evidence type="ECO:0008006" key="5">
    <source>
        <dbReference type="Google" id="ProtNLM"/>
    </source>
</evidence>
<accession>A0A2J5I3A2</accession>
<reference evidence="4" key="1">
    <citation type="submission" date="2017-12" db="EMBL/GenBank/DDBJ databases">
        <authorList>
            <consortium name="DOE Joint Genome Institute"/>
            <person name="Mondo S.J."/>
            <person name="Kjaerbolling I."/>
            <person name="Vesth T.C."/>
            <person name="Frisvad J.C."/>
            <person name="Nybo J.L."/>
            <person name="Theobald S."/>
            <person name="Kuo A."/>
            <person name="Bowyer P."/>
            <person name="Matsuda Y."/>
            <person name="Lyhne E.K."/>
            <person name="Kogle M.E."/>
            <person name="Clum A."/>
            <person name="Lipzen A."/>
            <person name="Salamov A."/>
            <person name="Ngan C.Y."/>
            <person name="Daum C."/>
            <person name="Chiniquy J."/>
            <person name="Barry K."/>
            <person name="LaButti K."/>
            <person name="Haridas S."/>
            <person name="Simmons B.A."/>
            <person name="Magnuson J.K."/>
            <person name="Mortensen U.H."/>
            <person name="Larsen T.O."/>
            <person name="Grigoriev I.V."/>
            <person name="Baker S.E."/>
            <person name="Andersen M.R."/>
            <person name="Nordberg H.P."/>
            <person name="Cantor M.N."/>
            <person name="Hua S.X."/>
        </authorList>
    </citation>
    <scope>NUCLEOTIDE SEQUENCE [LARGE SCALE GENOMIC DNA]</scope>
    <source>
        <strain evidence="4">IBT 19404</strain>
    </source>
</reference>
<sequence length="764" mass="83151">MATVEQPPVQRIPRSRSARLADQAATAALYVTHPERRLSIREPAATANTEQINIKATGSRPSFSHASAVAALAHAKNRQLEKQAIPDVQVHRGSLDGTSEHGYKAALHAVRDGRPSGSVDLGRGMSVTDQRVETQRGPAQKGRAINAASGAFKSRVRADSAPSDAPHRVSFAEDTEAPSDIGHSIGVGKLDRVASNNARLYTASPPVAPEVEEQRKKSVVQAAAISMAQEMYQATGPTGEGGTGAPRKLSGPLQQAINLQETAQRIAAEKLAAMQDENALYREYYAIDSEEARSDIPTRRRRLSVDSDATSGFDVDRPREIRFQMSSLRSKLDAVDEKRQSDRAMLLEAARRNVDATVRDMEMRVYAETGRAPPSMQREWEDAALMRARNDVLGRGTESIHADKVDLGAKKYMDMADIEAVARSRLQPTLNEITDRAEGQRAMEIEKRLDEEERERYEAIYREREAELRAEEKEQKAYLKRDSKNIEEKSWPWRRKSRQDEQAAYASGAVAGYGGAETKPESKFRSWFRGKRGSRTSVSAPEPAKETATAQEPVSSAVGREEPTERTTEEPAALARKASESAAGATDASARQDAAVTGGPSATEETTETAQETTEAPKESTESAADETRGAALRSHPVTADELTDMQTRRMSSVDEGQAQGIAQQAQQSTADHASDKPSSRLKSRLSRMLSGGSSGSRLDESAKAHSEDAQTDGQKGTPRYAHAVPDERELLRESATDQGLPAPGVGKNLSNGTGRESRFSEDL</sequence>
<dbReference type="Proteomes" id="UP000235023">
    <property type="component" value="Unassembled WGS sequence"/>
</dbReference>
<protein>
    <recommendedName>
        <fullName evidence="5">Eisosome protein 1</fullName>
    </recommendedName>
</protein>
<dbReference type="PANTHER" id="PTHR28298">
    <property type="entry name" value="EISOSOME PROTEIN 1"/>
    <property type="match status" value="1"/>
</dbReference>
<evidence type="ECO:0000313" key="3">
    <source>
        <dbReference type="EMBL" id="PLN84218.1"/>
    </source>
</evidence>
<dbReference type="EMBL" id="KZ559513">
    <property type="protein sequence ID" value="PLN84218.1"/>
    <property type="molecule type" value="Genomic_DNA"/>
</dbReference>
<dbReference type="InterPro" id="IPR024527">
    <property type="entry name" value="Eisosome1"/>
</dbReference>
<feature type="compositionally biased region" description="Basic and acidic residues" evidence="2">
    <location>
        <begin position="615"/>
        <end position="629"/>
    </location>
</feature>
<feature type="compositionally biased region" description="Basic and acidic residues" evidence="2">
    <location>
        <begin position="725"/>
        <end position="736"/>
    </location>
</feature>
<feature type="compositionally biased region" description="Basic and acidic residues" evidence="2">
    <location>
        <begin position="559"/>
        <end position="569"/>
    </location>
</feature>
<feature type="compositionally biased region" description="Low complexity" evidence="2">
    <location>
        <begin position="602"/>
        <end position="614"/>
    </location>
</feature>
<dbReference type="GO" id="GO:0070941">
    <property type="term" value="P:eisosome assembly"/>
    <property type="evidence" value="ECO:0007669"/>
    <property type="project" value="TreeGrafter"/>
</dbReference>
<evidence type="ECO:0000256" key="1">
    <source>
        <dbReference type="SAM" id="Coils"/>
    </source>
</evidence>
<proteinExistence type="predicted"/>
<organism evidence="3 4">
    <name type="scientific">Aspergillus taichungensis</name>
    <dbReference type="NCBI Taxonomy" id="482145"/>
    <lineage>
        <taxon>Eukaryota</taxon>
        <taxon>Fungi</taxon>
        <taxon>Dikarya</taxon>
        <taxon>Ascomycota</taxon>
        <taxon>Pezizomycotina</taxon>
        <taxon>Eurotiomycetes</taxon>
        <taxon>Eurotiomycetidae</taxon>
        <taxon>Eurotiales</taxon>
        <taxon>Aspergillaceae</taxon>
        <taxon>Aspergillus</taxon>
        <taxon>Aspergillus subgen. Circumdati</taxon>
    </lineage>
</organism>
<keyword evidence="1" id="KW-0175">Coiled coil</keyword>
<feature type="compositionally biased region" description="Low complexity" evidence="2">
    <location>
        <begin position="570"/>
        <end position="585"/>
    </location>
</feature>